<keyword evidence="1" id="KW-0175">Coiled coil</keyword>
<reference evidence="3" key="1">
    <citation type="journal article" date="2020" name="Stud. Mycol.">
        <title>101 Dothideomycetes genomes: a test case for predicting lifestyles and emergence of pathogens.</title>
        <authorList>
            <person name="Haridas S."/>
            <person name="Albert R."/>
            <person name="Binder M."/>
            <person name="Bloem J."/>
            <person name="Labutti K."/>
            <person name="Salamov A."/>
            <person name="Andreopoulos B."/>
            <person name="Baker S."/>
            <person name="Barry K."/>
            <person name="Bills G."/>
            <person name="Bluhm B."/>
            <person name="Cannon C."/>
            <person name="Castanera R."/>
            <person name="Culley D."/>
            <person name="Daum C."/>
            <person name="Ezra D."/>
            <person name="Gonzalez J."/>
            <person name="Henrissat B."/>
            <person name="Kuo A."/>
            <person name="Liang C."/>
            <person name="Lipzen A."/>
            <person name="Lutzoni F."/>
            <person name="Magnuson J."/>
            <person name="Mondo S."/>
            <person name="Nolan M."/>
            <person name="Ohm R."/>
            <person name="Pangilinan J."/>
            <person name="Park H.-J."/>
            <person name="Ramirez L."/>
            <person name="Alfaro M."/>
            <person name="Sun H."/>
            <person name="Tritt A."/>
            <person name="Yoshinaga Y."/>
            <person name="Zwiers L.-H."/>
            <person name="Turgeon B."/>
            <person name="Goodwin S."/>
            <person name="Spatafora J."/>
            <person name="Crous P."/>
            <person name="Grigoriev I."/>
        </authorList>
    </citation>
    <scope>NUCLEOTIDE SEQUENCE</scope>
    <source>
        <strain evidence="3">ATCC 74209</strain>
    </source>
</reference>
<evidence type="ECO:0000256" key="2">
    <source>
        <dbReference type="SAM" id="MobiDB-lite"/>
    </source>
</evidence>
<dbReference type="PANTHER" id="PTHR14778">
    <property type="entry name" value="KINETOCHORE-ASSOCIATED PROTEIN DSN1 HOMOLOG"/>
    <property type="match status" value="1"/>
</dbReference>
<organism evidence="3 4">
    <name type="scientific">Delitschia confertaspora ATCC 74209</name>
    <dbReference type="NCBI Taxonomy" id="1513339"/>
    <lineage>
        <taxon>Eukaryota</taxon>
        <taxon>Fungi</taxon>
        <taxon>Dikarya</taxon>
        <taxon>Ascomycota</taxon>
        <taxon>Pezizomycotina</taxon>
        <taxon>Dothideomycetes</taxon>
        <taxon>Pleosporomycetidae</taxon>
        <taxon>Pleosporales</taxon>
        <taxon>Delitschiaceae</taxon>
        <taxon>Delitschia</taxon>
    </lineage>
</organism>
<feature type="region of interest" description="Disordered" evidence="2">
    <location>
        <begin position="207"/>
        <end position="227"/>
    </location>
</feature>
<dbReference type="EMBL" id="ML994062">
    <property type="protein sequence ID" value="KAF2199683.1"/>
    <property type="molecule type" value="Genomic_DNA"/>
</dbReference>
<dbReference type="Proteomes" id="UP000799536">
    <property type="component" value="Unassembled WGS sequence"/>
</dbReference>
<proteinExistence type="predicted"/>
<keyword evidence="4" id="KW-1185">Reference proteome</keyword>
<feature type="region of interest" description="Disordered" evidence="2">
    <location>
        <begin position="396"/>
        <end position="419"/>
    </location>
</feature>
<evidence type="ECO:0000313" key="3">
    <source>
        <dbReference type="EMBL" id="KAF2199683.1"/>
    </source>
</evidence>
<dbReference type="AlphaFoldDB" id="A0A9P4JHT8"/>
<feature type="compositionally biased region" description="Polar residues" evidence="2">
    <location>
        <begin position="396"/>
        <end position="408"/>
    </location>
</feature>
<gene>
    <name evidence="3" type="ORF">GQ43DRAFT_442279</name>
</gene>
<sequence length="510" mass="56096">MASTNRTTTTRRKSAKRDIEEDDAPTAKRARTEVNGTGAKKVGGRVNGPTKKAAKTATYDEDDDGFQFARRTTRRTAAKSSVAPEPKPEEPARLPPSRKKKTSIAPPEPAHAEPTRKRRSARLSGDNALPENPSPPTAKPLPKRTKKAPMVEKKQPEQHAEEPVDKENKVAHVGVQTPKQNELHIVKQATKIMLPFADTPVITRNKEMRKGNKDGHRRSSTGLRGRRASSLIDSGLSNALPHSEVDVREFYKYIEQSLPEPRRMKQLLTWCGSRALPNKPSGDVKDASAIMAARAIQQELIDDFAGKSEMSDWFSREETTPASVIKKPNPQNIKNEASIQELEEEIKRLEEEKAAWEALSLSSRQLSEPAPPTWEPSLSSIDPSLLDPTQASILSALQKQPSSASTEDPAQPHPPCGPFTFTFTSPAALQSRLTSLSQSLESNIDLLADGIHKMEQYRNTAERAADRVLSAAARTLEERERAVRESVGSEGIGVRDVLRGLARVLGEGGR</sequence>
<name>A0A9P4JHT8_9PLEO</name>
<dbReference type="GO" id="GO:0051301">
    <property type="term" value="P:cell division"/>
    <property type="evidence" value="ECO:0007669"/>
    <property type="project" value="InterPro"/>
</dbReference>
<dbReference type="GO" id="GO:0007059">
    <property type="term" value="P:chromosome segregation"/>
    <property type="evidence" value="ECO:0007669"/>
    <property type="project" value="InterPro"/>
</dbReference>
<dbReference type="OrthoDB" id="3364649at2759"/>
<evidence type="ECO:0000313" key="4">
    <source>
        <dbReference type="Proteomes" id="UP000799536"/>
    </source>
</evidence>
<accession>A0A9P4JHT8</accession>
<feature type="coiled-coil region" evidence="1">
    <location>
        <begin position="332"/>
        <end position="359"/>
    </location>
</feature>
<feature type="compositionally biased region" description="Basic residues" evidence="2">
    <location>
        <begin position="215"/>
        <end position="227"/>
    </location>
</feature>
<comment type="caution">
    <text evidence="3">The sequence shown here is derived from an EMBL/GenBank/DDBJ whole genome shotgun (WGS) entry which is preliminary data.</text>
</comment>
<dbReference type="InterPro" id="IPR013218">
    <property type="entry name" value="Dsn1/Mis13"/>
</dbReference>
<dbReference type="GO" id="GO:0000444">
    <property type="term" value="C:MIS12/MIND type complex"/>
    <property type="evidence" value="ECO:0007669"/>
    <property type="project" value="InterPro"/>
</dbReference>
<protein>
    <submittedName>
        <fullName evidence="3">Uncharacterized protein</fullName>
    </submittedName>
</protein>
<dbReference type="PANTHER" id="PTHR14778:SF2">
    <property type="entry name" value="KINETOCHORE-ASSOCIATED PROTEIN DSN1 HOMOLOG"/>
    <property type="match status" value="1"/>
</dbReference>
<evidence type="ECO:0000256" key="1">
    <source>
        <dbReference type="SAM" id="Coils"/>
    </source>
</evidence>
<feature type="compositionally biased region" description="Basic and acidic residues" evidence="2">
    <location>
        <begin position="149"/>
        <end position="170"/>
    </location>
</feature>
<feature type="region of interest" description="Disordered" evidence="2">
    <location>
        <begin position="1"/>
        <end position="175"/>
    </location>
</feature>
<dbReference type="Pfam" id="PF08202">
    <property type="entry name" value="MIS13"/>
    <property type="match status" value="1"/>
</dbReference>